<keyword evidence="6" id="KW-0808">Transferase</keyword>
<keyword evidence="4" id="KW-0723">Serine/threonine-protein kinase</keyword>
<evidence type="ECO:0000256" key="16">
    <source>
        <dbReference type="ARBA" id="ARBA00023170"/>
    </source>
</evidence>
<evidence type="ECO:0000256" key="20">
    <source>
        <dbReference type="PROSITE-ProRule" id="PRU10141"/>
    </source>
</evidence>
<organism evidence="24 25">
    <name type="scientific">Gossypium raimondii</name>
    <name type="common">Peruvian cotton</name>
    <name type="synonym">Gossypium klotzschianum subsp. raimondii</name>
    <dbReference type="NCBI Taxonomy" id="29730"/>
    <lineage>
        <taxon>Eukaryota</taxon>
        <taxon>Viridiplantae</taxon>
        <taxon>Streptophyta</taxon>
        <taxon>Embryophyta</taxon>
        <taxon>Tracheophyta</taxon>
        <taxon>Spermatophyta</taxon>
        <taxon>Magnoliopsida</taxon>
        <taxon>eudicotyledons</taxon>
        <taxon>Gunneridae</taxon>
        <taxon>Pentapetalae</taxon>
        <taxon>rosids</taxon>
        <taxon>malvids</taxon>
        <taxon>Malvales</taxon>
        <taxon>Malvaceae</taxon>
        <taxon>Malvoideae</taxon>
        <taxon>Gossypium</taxon>
    </lineage>
</organism>
<dbReference type="PROSITE" id="PS50948">
    <property type="entry name" value="PAN"/>
    <property type="match status" value="1"/>
</dbReference>
<evidence type="ECO:0000256" key="12">
    <source>
        <dbReference type="ARBA" id="ARBA00022840"/>
    </source>
</evidence>
<evidence type="ECO:0000256" key="13">
    <source>
        <dbReference type="ARBA" id="ARBA00022989"/>
    </source>
</evidence>
<comment type="subcellular location">
    <subcellularLocation>
        <location evidence="1">Cell membrane</location>
        <topology evidence="1">Single-pass type I membrane protein</topology>
    </subcellularLocation>
</comment>
<dbReference type="GO" id="GO:0004674">
    <property type="term" value="F:protein serine/threonine kinase activity"/>
    <property type="evidence" value="ECO:0007669"/>
    <property type="project" value="UniProtKB-KW"/>
</dbReference>
<evidence type="ECO:0000256" key="14">
    <source>
        <dbReference type="ARBA" id="ARBA00023136"/>
    </source>
</evidence>
<dbReference type="CDD" id="cd01098">
    <property type="entry name" value="PAN_AP_plant"/>
    <property type="match status" value="1"/>
</dbReference>
<keyword evidence="14 21" id="KW-0472">Membrane</keyword>
<keyword evidence="16" id="KW-0675">Receptor</keyword>
<evidence type="ECO:0000256" key="17">
    <source>
        <dbReference type="ARBA" id="ARBA00023180"/>
    </source>
</evidence>
<name>A0A7J8PTQ0_GOSRA</name>
<dbReference type="GO" id="GO:0048544">
    <property type="term" value="P:recognition of pollen"/>
    <property type="evidence" value="ECO:0007669"/>
    <property type="project" value="InterPro"/>
</dbReference>
<keyword evidence="11" id="KW-0418">Kinase</keyword>
<sequence>MPSYSSGVGYGRLGPYLTFTVIGDSAMEKMNIPWLILSLQIFIFFSLNRQLAFGADTISANQSLSGTQTIVSSGGHFVLGFFKPGNSSNYYIGMWSEQYWTSGAWDPQRRILSLVPEMRLNEIYNYSYVSNENESYFTYSLYDPSTISRFVMDVSGQIKQLSWLESSQRWSLIWSEPRQQCEVYAICGAFGSCNEKALPFCNCLTGFEPKSESDWNLSDFSKGCKRKTQLQCEDPTLAHGKSDKFLEMPNIKLPQHEQSMTVGSISECESTCLKNCSCNAYAYDSGDCKVWMGDVLDLKLLTEDSSNGRTIYIRLAASEFSSSSNKSGIIIGAVAGTVGVVLCLVVFAMLRWRRGTMRNPKAVEGSLLAFGYRDLQIATKNFSEKLGSGGFGSVFKGMLADSSVIAVKQLERINQGEKQFRTEVSTIGTIQHVNLVRLRGFCSDGGRKLLVYDYMPKGSLDAHLVHESNSDALDWKTRYQIALGTARGLVYLHEKCRDCIIHCDIKPENILLDAEFCPKVADFGLAKLVGRDFSRVLTTMRGTRGYLAPEWISGVAITPKADVYSYGMMLFEIVSGRRNSQQSEDGKVRFIPTWAASLITEGGDVLSLLDPRLNGVAPVEEISRLCKVACWFR</sequence>
<keyword evidence="12 20" id="KW-0067">ATP-binding</keyword>
<evidence type="ECO:0000256" key="19">
    <source>
        <dbReference type="ARBA" id="ARBA00048679"/>
    </source>
</evidence>
<dbReference type="Pfam" id="PF00069">
    <property type="entry name" value="Pkinase"/>
    <property type="match status" value="1"/>
</dbReference>
<keyword evidence="13 21" id="KW-1133">Transmembrane helix</keyword>
<evidence type="ECO:0000259" key="22">
    <source>
        <dbReference type="PROSITE" id="PS50011"/>
    </source>
</evidence>
<dbReference type="PANTHER" id="PTHR47974">
    <property type="entry name" value="OS07G0415500 PROTEIN"/>
    <property type="match status" value="1"/>
</dbReference>
<feature type="transmembrane region" description="Helical" evidence="21">
    <location>
        <begin position="329"/>
        <end position="350"/>
    </location>
</feature>
<dbReference type="FunFam" id="1.10.510.10:FF:000384">
    <property type="entry name" value="G-type lectin S-receptor-like serine/threonine-protein kinase"/>
    <property type="match status" value="1"/>
</dbReference>
<dbReference type="Pfam" id="PF00954">
    <property type="entry name" value="S_locus_glycop"/>
    <property type="match status" value="1"/>
</dbReference>
<accession>A0A7J8PTQ0</accession>
<gene>
    <name evidence="24" type="ORF">Gorai_009636</name>
</gene>
<dbReference type="Proteomes" id="UP000593578">
    <property type="component" value="Unassembled WGS sequence"/>
</dbReference>
<keyword evidence="7 21" id="KW-0812">Transmembrane</keyword>
<dbReference type="InterPro" id="IPR017441">
    <property type="entry name" value="Protein_kinase_ATP_BS"/>
</dbReference>
<comment type="catalytic activity">
    <reaction evidence="18">
        <text>L-threonyl-[protein] + ATP = O-phospho-L-threonyl-[protein] + ADP + H(+)</text>
        <dbReference type="Rhea" id="RHEA:46608"/>
        <dbReference type="Rhea" id="RHEA-COMP:11060"/>
        <dbReference type="Rhea" id="RHEA-COMP:11605"/>
        <dbReference type="ChEBI" id="CHEBI:15378"/>
        <dbReference type="ChEBI" id="CHEBI:30013"/>
        <dbReference type="ChEBI" id="CHEBI:30616"/>
        <dbReference type="ChEBI" id="CHEBI:61977"/>
        <dbReference type="ChEBI" id="CHEBI:456216"/>
        <dbReference type="EC" id="2.7.11.1"/>
    </reaction>
</comment>
<dbReference type="GO" id="GO:0005524">
    <property type="term" value="F:ATP binding"/>
    <property type="evidence" value="ECO:0007669"/>
    <property type="project" value="UniProtKB-UniRule"/>
</dbReference>
<dbReference type="EMBL" id="JABEZZ010000008">
    <property type="protein sequence ID" value="MBA0592661.1"/>
    <property type="molecule type" value="Genomic_DNA"/>
</dbReference>
<comment type="caution">
    <text evidence="24">The sequence shown here is derived from an EMBL/GenBank/DDBJ whole genome shotgun (WGS) entry which is preliminary data.</text>
</comment>
<comment type="catalytic activity">
    <reaction evidence="19">
        <text>L-seryl-[protein] + ATP = O-phospho-L-seryl-[protein] + ADP + H(+)</text>
        <dbReference type="Rhea" id="RHEA:17989"/>
        <dbReference type="Rhea" id="RHEA-COMP:9863"/>
        <dbReference type="Rhea" id="RHEA-COMP:11604"/>
        <dbReference type="ChEBI" id="CHEBI:15378"/>
        <dbReference type="ChEBI" id="CHEBI:29999"/>
        <dbReference type="ChEBI" id="CHEBI:30616"/>
        <dbReference type="ChEBI" id="CHEBI:83421"/>
        <dbReference type="ChEBI" id="CHEBI:456216"/>
        <dbReference type="EC" id="2.7.11.1"/>
    </reaction>
</comment>
<reference evidence="24 25" key="1">
    <citation type="journal article" date="2019" name="Genome Biol. Evol.">
        <title>Insights into the evolution of the New World diploid cottons (Gossypium, subgenus Houzingenia) based on genome sequencing.</title>
        <authorList>
            <person name="Grover C.E."/>
            <person name="Arick M.A. 2nd"/>
            <person name="Thrash A."/>
            <person name="Conover J.L."/>
            <person name="Sanders W.S."/>
            <person name="Peterson D.G."/>
            <person name="Frelichowski J.E."/>
            <person name="Scheffler J.A."/>
            <person name="Scheffler B.E."/>
            <person name="Wendel J.F."/>
        </authorList>
    </citation>
    <scope>NUCLEOTIDE SEQUENCE [LARGE SCALE GENOMIC DNA]</scope>
    <source>
        <strain evidence="24">8</strain>
        <tissue evidence="24">Leaf</tissue>
    </source>
</reference>
<evidence type="ECO:0000313" key="25">
    <source>
        <dbReference type="Proteomes" id="UP000593578"/>
    </source>
</evidence>
<protein>
    <recommendedName>
        <fullName evidence="2">non-specific serine/threonine protein kinase</fullName>
        <ecNumber evidence="2">2.7.11.1</ecNumber>
    </recommendedName>
</protein>
<evidence type="ECO:0000256" key="1">
    <source>
        <dbReference type="ARBA" id="ARBA00004251"/>
    </source>
</evidence>
<dbReference type="InterPro" id="IPR000719">
    <property type="entry name" value="Prot_kinase_dom"/>
</dbReference>
<dbReference type="SMART" id="SM00220">
    <property type="entry name" value="S_TKc"/>
    <property type="match status" value="1"/>
</dbReference>
<dbReference type="GO" id="GO:0005886">
    <property type="term" value="C:plasma membrane"/>
    <property type="evidence" value="ECO:0007669"/>
    <property type="project" value="UniProtKB-SubCell"/>
</dbReference>
<dbReference type="InterPro" id="IPR011009">
    <property type="entry name" value="Kinase-like_dom_sf"/>
</dbReference>
<dbReference type="AlphaFoldDB" id="A0A7J8PTQ0"/>
<proteinExistence type="predicted"/>
<dbReference type="InterPro" id="IPR008271">
    <property type="entry name" value="Ser/Thr_kinase_AS"/>
</dbReference>
<dbReference type="Gene3D" id="1.10.510.10">
    <property type="entry name" value="Transferase(Phosphotransferase) domain 1"/>
    <property type="match status" value="1"/>
</dbReference>
<evidence type="ECO:0000313" key="24">
    <source>
        <dbReference type="EMBL" id="MBA0592661.1"/>
    </source>
</evidence>
<evidence type="ECO:0000256" key="10">
    <source>
        <dbReference type="ARBA" id="ARBA00022741"/>
    </source>
</evidence>
<evidence type="ECO:0000256" key="6">
    <source>
        <dbReference type="ARBA" id="ARBA00022679"/>
    </source>
</evidence>
<evidence type="ECO:0000256" key="8">
    <source>
        <dbReference type="ARBA" id="ARBA00022729"/>
    </source>
</evidence>
<keyword evidence="10 20" id="KW-0547">Nucleotide-binding</keyword>
<keyword evidence="15" id="KW-1015">Disulfide bond</keyword>
<dbReference type="Pfam" id="PF08276">
    <property type="entry name" value="PAN_2"/>
    <property type="match status" value="1"/>
</dbReference>
<dbReference type="EC" id="2.7.11.1" evidence="2"/>
<keyword evidence="9" id="KW-0430">Lectin</keyword>
<dbReference type="InterPro" id="IPR036426">
    <property type="entry name" value="Bulb-type_lectin_dom_sf"/>
</dbReference>
<keyword evidence="17" id="KW-0325">Glycoprotein</keyword>
<feature type="domain" description="Apple" evidence="23">
    <location>
        <begin position="232"/>
        <end position="316"/>
    </location>
</feature>
<feature type="domain" description="Protein kinase" evidence="22">
    <location>
        <begin position="380"/>
        <end position="633"/>
    </location>
</feature>
<evidence type="ECO:0000256" key="15">
    <source>
        <dbReference type="ARBA" id="ARBA00023157"/>
    </source>
</evidence>
<dbReference type="GO" id="GO:0030246">
    <property type="term" value="F:carbohydrate binding"/>
    <property type="evidence" value="ECO:0007669"/>
    <property type="project" value="UniProtKB-KW"/>
</dbReference>
<dbReference type="InterPro" id="IPR000858">
    <property type="entry name" value="S_locus_glycoprot_dom"/>
</dbReference>
<dbReference type="Gene3D" id="3.30.200.20">
    <property type="entry name" value="Phosphorylase Kinase, domain 1"/>
    <property type="match status" value="1"/>
</dbReference>
<dbReference type="PROSITE" id="PS00107">
    <property type="entry name" value="PROTEIN_KINASE_ATP"/>
    <property type="match status" value="1"/>
</dbReference>
<evidence type="ECO:0000256" key="4">
    <source>
        <dbReference type="ARBA" id="ARBA00022527"/>
    </source>
</evidence>
<evidence type="ECO:0000256" key="7">
    <source>
        <dbReference type="ARBA" id="ARBA00022692"/>
    </source>
</evidence>
<dbReference type="PROSITE" id="PS00108">
    <property type="entry name" value="PROTEIN_KINASE_ST"/>
    <property type="match status" value="1"/>
</dbReference>
<dbReference type="SUPFAM" id="SSF56112">
    <property type="entry name" value="Protein kinase-like (PK-like)"/>
    <property type="match status" value="1"/>
</dbReference>
<dbReference type="PANTHER" id="PTHR47974:SF19">
    <property type="entry name" value="RECEPTOR-LIKE SERINE_THREONINE-PROTEIN KINASE"/>
    <property type="match status" value="1"/>
</dbReference>
<evidence type="ECO:0000256" key="21">
    <source>
        <dbReference type="SAM" id="Phobius"/>
    </source>
</evidence>
<dbReference type="FunFam" id="3.30.200.20:FF:000370">
    <property type="entry name" value="Receptor-like protein kinase 4"/>
    <property type="match status" value="1"/>
</dbReference>
<evidence type="ECO:0000256" key="9">
    <source>
        <dbReference type="ARBA" id="ARBA00022734"/>
    </source>
</evidence>
<dbReference type="InterPro" id="IPR003609">
    <property type="entry name" value="Pan_app"/>
</dbReference>
<evidence type="ECO:0000256" key="18">
    <source>
        <dbReference type="ARBA" id="ARBA00047899"/>
    </source>
</evidence>
<dbReference type="Gene3D" id="2.90.10.10">
    <property type="entry name" value="Bulb-type lectin domain"/>
    <property type="match status" value="1"/>
</dbReference>
<dbReference type="SUPFAM" id="SSF57414">
    <property type="entry name" value="Hairpin loop containing domain-like"/>
    <property type="match status" value="1"/>
</dbReference>
<dbReference type="SMART" id="SM00473">
    <property type="entry name" value="PAN_AP"/>
    <property type="match status" value="1"/>
</dbReference>
<keyword evidence="3" id="KW-1003">Cell membrane</keyword>
<feature type="binding site" evidence="20">
    <location>
        <position position="408"/>
    </location>
    <ligand>
        <name>ATP</name>
        <dbReference type="ChEBI" id="CHEBI:30616"/>
    </ligand>
</feature>
<evidence type="ECO:0000259" key="23">
    <source>
        <dbReference type="PROSITE" id="PS50948"/>
    </source>
</evidence>
<keyword evidence="8" id="KW-0732">Signal</keyword>
<evidence type="ECO:0000256" key="2">
    <source>
        <dbReference type="ARBA" id="ARBA00012513"/>
    </source>
</evidence>
<dbReference type="PROSITE" id="PS50011">
    <property type="entry name" value="PROTEIN_KINASE_DOM"/>
    <property type="match status" value="1"/>
</dbReference>
<evidence type="ECO:0000256" key="5">
    <source>
        <dbReference type="ARBA" id="ARBA00022553"/>
    </source>
</evidence>
<evidence type="ECO:0000256" key="3">
    <source>
        <dbReference type="ARBA" id="ARBA00022475"/>
    </source>
</evidence>
<evidence type="ECO:0000256" key="11">
    <source>
        <dbReference type="ARBA" id="ARBA00022777"/>
    </source>
</evidence>
<keyword evidence="5" id="KW-0597">Phosphoprotein</keyword>